<dbReference type="InterPro" id="IPR050157">
    <property type="entry name" value="PSI_iron-sulfur_center"/>
</dbReference>
<evidence type="ECO:0000259" key="5">
    <source>
        <dbReference type="PROSITE" id="PS51379"/>
    </source>
</evidence>
<keyword evidence="3" id="KW-0408">Iron</keyword>
<dbReference type="InterPro" id="IPR017900">
    <property type="entry name" value="4Fe4S_Fe_S_CS"/>
</dbReference>
<evidence type="ECO:0000313" key="6">
    <source>
        <dbReference type="EMBL" id="RRD92651.1"/>
    </source>
</evidence>
<dbReference type="EMBL" id="RQYF01000008">
    <property type="protein sequence ID" value="RRD92651.1"/>
    <property type="molecule type" value="Genomic_DNA"/>
</dbReference>
<evidence type="ECO:0000256" key="1">
    <source>
        <dbReference type="ARBA" id="ARBA00022485"/>
    </source>
</evidence>
<evidence type="ECO:0000313" key="7">
    <source>
        <dbReference type="EMBL" id="VFB14533.1"/>
    </source>
</evidence>
<sequence length="250" mass="28603">MILYFSGTGNSRWVAERLSEETGETLASIVHLMKQKTAITEELLKVESLGIVFPIHSWYAPRILVDFLQQVHLPHHTYRYAVCTCGDDAGKGVQRLSKHFPLDAAWSVTMPNTYIPMFDLDNDALCYKKIKEAHSRISAIAKGVLNRKRVWEVHEGKAAWLKTYIVNPLFNHFVISPKGFRSDEGCTSCGACVSACPVNNIRLQEERPIWDRECIHCMACIHICPHEVIQYKNTTRQKGRYHLKKYLAKS</sequence>
<dbReference type="GO" id="GO:0046872">
    <property type="term" value="F:metal ion binding"/>
    <property type="evidence" value="ECO:0007669"/>
    <property type="project" value="UniProtKB-KW"/>
</dbReference>
<dbReference type="PROSITE" id="PS51379">
    <property type="entry name" value="4FE4S_FER_2"/>
    <property type="match status" value="2"/>
</dbReference>
<name>A0A3P2AB71_9BACE</name>
<dbReference type="SUPFAM" id="SSF54862">
    <property type="entry name" value="4Fe-4S ferredoxins"/>
    <property type="match status" value="1"/>
</dbReference>
<proteinExistence type="predicted"/>
<dbReference type="GO" id="GO:0051539">
    <property type="term" value="F:4 iron, 4 sulfur cluster binding"/>
    <property type="evidence" value="ECO:0007669"/>
    <property type="project" value="UniProtKB-KW"/>
</dbReference>
<dbReference type="Gene3D" id="3.40.50.360">
    <property type="match status" value="1"/>
</dbReference>
<dbReference type="PANTHER" id="PTHR24960:SF79">
    <property type="entry name" value="PHOTOSYSTEM I IRON-SULFUR CENTER"/>
    <property type="match status" value="1"/>
</dbReference>
<keyword evidence="1" id="KW-0004">4Fe-4S</keyword>
<dbReference type="InterPro" id="IPR029039">
    <property type="entry name" value="Flavoprotein-like_sf"/>
</dbReference>
<dbReference type="PANTHER" id="PTHR24960">
    <property type="entry name" value="PHOTOSYSTEM I IRON-SULFUR CENTER-RELATED"/>
    <property type="match status" value="1"/>
</dbReference>
<dbReference type="InterPro" id="IPR017896">
    <property type="entry name" value="4Fe4S_Fe-S-bd"/>
</dbReference>
<dbReference type="RefSeq" id="WP_125238534.1">
    <property type="nucleotide sequence ID" value="NZ_CAACYH010000004.1"/>
</dbReference>
<evidence type="ECO:0000256" key="2">
    <source>
        <dbReference type="ARBA" id="ARBA00022723"/>
    </source>
</evidence>
<keyword evidence="8" id="KW-1185">Reference proteome</keyword>
<keyword evidence="4" id="KW-0411">Iron-sulfur</keyword>
<reference evidence="6 8" key="1">
    <citation type="submission" date="2018-11" db="EMBL/GenBank/DDBJ databases">
        <title>Genomes From Bacteria Associated with the Canine Oral Cavity: a Test Case for Automated Genome-Based Taxonomic Assignment.</title>
        <authorList>
            <person name="Coil D.A."/>
            <person name="Jospin G."/>
            <person name="Darling A.E."/>
            <person name="Wallis C."/>
            <person name="Davis I.J."/>
            <person name="Harris S."/>
            <person name="Eisen J.A."/>
            <person name="Holcombe L.J."/>
            <person name="O'Flynn C."/>
        </authorList>
    </citation>
    <scope>NUCLEOTIDE SEQUENCE [LARGE SCALE GENOMIC DNA]</scope>
    <source>
        <strain evidence="6 8">OH1047_COT-310</strain>
    </source>
</reference>
<dbReference type="AlphaFoldDB" id="A0A3P2AB71"/>
<evidence type="ECO:0000256" key="4">
    <source>
        <dbReference type="ARBA" id="ARBA00023014"/>
    </source>
</evidence>
<dbReference type="PROSITE" id="PS00198">
    <property type="entry name" value="4FE4S_FER_1"/>
    <property type="match status" value="2"/>
</dbReference>
<keyword evidence="2" id="KW-0479">Metal-binding</keyword>
<gene>
    <name evidence="6" type="ORF">EII33_03350</name>
    <name evidence="7" type="ORF">NCTC7812_02091</name>
</gene>
<dbReference type="InterPro" id="IPR047964">
    <property type="entry name" value="EFR1-like"/>
</dbReference>
<dbReference type="Proteomes" id="UP000279562">
    <property type="component" value="Unassembled WGS sequence"/>
</dbReference>
<reference evidence="7 9" key="2">
    <citation type="submission" date="2019-02" db="EMBL/GenBank/DDBJ databases">
        <authorList>
            <consortium name="Pathogen Informatics"/>
        </authorList>
    </citation>
    <scope>NUCLEOTIDE SEQUENCE [LARGE SCALE GENOMIC DNA]</scope>
    <source>
        <strain evidence="7 9">3012STDY7078512</strain>
    </source>
</reference>
<feature type="domain" description="4Fe-4S ferredoxin-type" evidence="5">
    <location>
        <begin position="207"/>
        <end position="234"/>
    </location>
</feature>
<dbReference type="OrthoDB" id="9813995at2"/>
<dbReference type="NCBIfam" id="NF038196">
    <property type="entry name" value="ferrodoxin_EFR1"/>
    <property type="match status" value="1"/>
</dbReference>
<evidence type="ECO:0000256" key="3">
    <source>
        <dbReference type="ARBA" id="ARBA00023004"/>
    </source>
</evidence>
<dbReference type="SUPFAM" id="SSF52218">
    <property type="entry name" value="Flavoproteins"/>
    <property type="match status" value="1"/>
</dbReference>
<protein>
    <submittedName>
        <fullName evidence="6">4Fe-4S dicluster domain-containing protein</fullName>
    </submittedName>
    <submittedName>
        <fullName evidence="7">4Fe-4S ferredoxin</fullName>
    </submittedName>
</protein>
<evidence type="ECO:0000313" key="9">
    <source>
        <dbReference type="Proteomes" id="UP000396835"/>
    </source>
</evidence>
<dbReference type="Proteomes" id="UP000396835">
    <property type="component" value="Unassembled WGS sequence"/>
</dbReference>
<feature type="domain" description="4Fe-4S ferredoxin-type" evidence="5">
    <location>
        <begin position="175"/>
        <end position="206"/>
    </location>
</feature>
<accession>A0A3P2AB71</accession>
<dbReference type="Pfam" id="PF13187">
    <property type="entry name" value="Fer4_9"/>
    <property type="match status" value="1"/>
</dbReference>
<evidence type="ECO:0000313" key="8">
    <source>
        <dbReference type="Proteomes" id="UP000279562"/>
    </source>
</evidence>
<organism evidence="6 8">
    <name type="scientific">Prevotella heparinolytica</name>
    <dbReference type="NCBI Taxonomy" id="28113"/>
    <lineage>
        <taxon>Bacteria</taxon>
        <taxon>Pseudomonadati</taxon>
        <taxon>Bacteroidota</taxon>
        <taxon>Bacteroidia</taxon>
        <taxon>Bacteroidales</taxon>
        <taxon>Bacteroidaceae</taxon>
        <taxon>Bacteroides</taxon>
    </lineage>
</organism>
<dbReference type="Gene3D" id="3.30.70.20">
    <property type="match status" value="1"/>
</dbReference>
<dbReference type="EMBL" id="CAACYH010000004">
    <property type="protein sequence ID" value="VFB14533.1"/>
    <property type="molecule type" value="Genomic_DNA"/>
</dbReference>